<gene>
    <name evidence="2" type="ORF">A3Q56_02253</name>
</gene>
<sequence>MNFNEMFDIKKGIEIVVYQEMKNQDTREKLQLPEFFFALTIEMLQDNIKKYINDKLFHVVQVSTENVTLTKNSTCSDKYFSILKDILSSNEYVSSQNLIYNLIDDVFMEKYKKEDNDDNDAETEKSSLDSKELCSSGDTITLNDSSSNLSFLLMSTEQFEKISINLDKSTDINTKLSALNMLMQATTLDVHNFSFWPKLQEGLYHCFQCDNKKLWVLVMKIIVKSISISINSFSKFLEIITKYITFVFTPKKNHFSLFKKEMVLNLDDDVTLKIIKSFQIIVKFSIYLASSTIRFPNRTITSWIEKIFFLLNINIDNELLAGNLVTLQPIHFFSLVDSKCECITLWN</sequence>
<feature type="domain" description="BROMI middle region" evidence="1">
    <location>
        <begin position="157"/>
        <end position="346"/>
    </location>
</feature>
<reference evidence="2 3" key="1">
    <citation type="submission" date="2016-04" db="EMBL/GenBank/DDBJ databases">
        <title>The genome of Intoshia linei affirms orthonectids as highly simplified spiralians.</title>
        <authorList>
            <person name="Mikhailov K.V."/>
            <person name="Slusarev G.S."/>
            <person name="Nikitin M.A."/>
            <person name="Logacheva M.D."/>
            <person name="Penin A."/>
            <person name="Aleoshin V."/>
            <person name="Panchin Y.V."/>
        </authorList>
    </citation>
    <scope>NUCLEOTIDE SEQUENCE [LARGE SCALE GENOMIC DNA]</scope>
    <source>
        <strain evidence="2">Intl2013</strain>
        <tissue evidence="2">Whole animal</tissue>
    </source>
</reference>
<keyword evidence="3" id="KW-1185">Reference proteome</keyword>
<evidence type="ECO:0000313" key="2">
    <source>
        <dbReference type="EMBL" id="OAF70010.1"/>
    </source>
</evidence>
<accession>A0A177B7B1</accession>
<dbReference type="EMBL" id="LWCA01000200">
    <property type="protein sequence ID" value="OAF70010.1"/>
    <property type="molecule type" value="Genomic_DNA"/>
</dbReference>
<dbReference type="InterPro" id="IPR032735">
    <property type="entry name" value="BROMI_M"/>
</dbReference>
<comment type="caution">
    <text evidence="2">The sequence shown here is derived from an EMBL/GenBank/DDBJ whole genome shotgun (WGS) entry which is preliminary data.</text>
</comment>
<evidence type="ECO:0000259" key="1">
    <source>
        <dbReference type="Pfam" id="PF14961"/>
    </source>
</evidence>
<protein>
    <recommendedName>
        <fullName evidence="1">BROMI middle region domain-containing protein</fullName>
    </recommendedName>
</protein>
<evidence type="ECO:0000313" key="3">
    <source>
        <dbReference type="Proteomes" id="UP000078046"/>
    </source>
</evidence>
<dbReference type="Proteomes" id="UP000078046">
    <property type="component" value="Unassembled WGS sequence"/>
</dbReference>
<dbReference type="AlphaFoldDB" id="A0A177B7B1"/>
<feature type="non-terminal residue" evidence="2">
    <location>
        <position position="347"/>
    </location>
</feature>
<name>A0A177B7B1_9BILA</name>
<proteinExistence type="predicted"/>
<organism evidence="2 3">
    <name type="scientific">Intoshia linei</name>
    <dbReference type="NCBI Taxonomy" id="1819745"/>
    <lineage>
        <taxon>Eukaryota</taxon>
        <taxon>Metazoa</taxon>
        <taxon>Spiralia</taxon>
        <taxon>Lophotrochozoa</taxon>
        <taxon>Mesozoa</taxon>
        <taxon>Orthonectida</taxon>
        <taxon>Rhopaluridae</taxon>
        <taxon>Intoshia</taxon>
    </lineage>
</organism>
<dbReference type="Pfam" id="PF14961">
    <property type="entry name" value="BROMI"/>
    <property type="match status" value="1"/>
</dbReference>